<name>A0A9X7Z6U2_9BACL</name>
<accession>A0A9X7Z6U2</accession>
<dbReference type="RefSeq" id="WP_206655977.1">
    <property type="nucleotide sequence ID" value="NZ_CP071182.1"/>
</dbReference>
<evidence type="ECO:0000313" key="2">
    <source>
        <dbReference type="Proteomes" id="UP000663505"/>
    </source>
</evidence>
<dbReference type="EMBL" id="CP071182">
    <property type="protein sequence ID" value="QSO46610.1"/>
    <property type="molecule type" value="Genomic_DNA"/>
</dbReference>
<dbReference type="Gene3D" id="1.10.2020.10">
    <property type="entry name" value="uronate isomerase, domain 2, chain A"/>
    <property type="match status" value="1"/>
</dbReference>
<keyword evidence="1" id="KW-0413">Isomerase</keyword>
<dbReference type="GO" id="GO:0016853">
    <property type="term" value="F:isomerase activity"/>
    <property type="evidence" value="ECO:0007669"/>
    <property type="project" value="UniProtKB-KW"/>
</dbReference>
<sequence>MSELIVSSTQLKDSVSRTVNETAITDIHTHLYAPQFGDFLLYGIDEQLTYHYLVAEVMRHSPLSYEEFWGLSKRQQAEHIWQVLFLEHSPYSEACRGVLTTLQHLGLEAKACNLEVYREWYRSYTRETLVDLVFQTANVKEVVMTNDPFDEAERSLWLSQSSDQLRKDARFHAALRLDPLLNDWPASSRKLREWGYDVKEDLLEGDERSIAEVTRFVTEWIGRMNALYVAVSLPNSFHYPFEDTRSLLMRHCVIPACSQADIPLALMIGVKRQVNPSLGPAGDMVGRADIEAVERLCWEFPNNRFLVTMLSRENQYELAVLARKFRNLMVFGNWWFLNTPSFIKEITQMRFELLGTSVIPQHSDARILEQLVYKWNHSRRVIASVLSEQYQKILDAGWPLEADDIKRDVADLLSNNFWRFIHRK</sequence>
<gene>
    <name evidence="1" type="ORF">JZ786_19475</name>
</gene>
<keyword evidence="2" id="KW-1185">Reference proteome</keyword>
<reference evidence="1 2" key="1">
    <citation type="submission" date="2021-02" db="EMBL/GenBank/DDBJ databases">
        <title>Alicyclobacillus curvatus sp. nov. and Alicyclobacillus mengziensis sp. nov., two acidophilic bacteria isolated from acid mine drainage.</title>
        <authorList>
            <person name="Huang Y."/>
        </authorList>
    </citation>
    <scope>NUCLEOTIDE SEQUENCE [LARGE SCALE GENOMIC DNA]</scope>
    <source>
        <strain evidence="1 2">S30H14</strain>
    </source>
</reference>
<dbReference type="Gene3D" id="3.20.20.140">
    <property type="entry name" value="Metal-dependent hydrolases"/>
    <property type="match status" value="1"/>
</dbReference>
<evidence type="ECO:0000313" key="1">
    <source>
        <dbReference type="EMBL" id="QSO46610.1"/>
    </source>
</evidence>
<organism evidence="1 2">
    <name type="scientific">Alicyclobacillus mengziensis</name>
    <dbReference type="NCBI Taxonomy" id="2931921"/>
    <lineage>
        <taxon>Bacteria</taxon>
        <taxon>Bacillati</taxon>
        <taxon>Bacillota</taxon>
        <taxon>Bacilli</taxon>
        <taxon>Bacillales</taxon>
        <taxon>Alicyclobacillaceae</taxon>
        <taxon>Alicyclobacillus</taxon>
    </lineage>
</organism>
<dbReference type="SUPFAM" id="SSF51556">
    <property type="entry name" value="Metallo-dependent hydrolases"/>
    <property type="match status" value="1"/>
</dbReference>
<protein>
    <submittedName>
        <fullName evidence="1">Glucuronate isomerase</fullName>
    </submittedName>
</protein>
<dbReference type="Proteomes" id="UP000663505">
    <property type="component" value="Chromosome"/>
</dbReference>
<proteinExistence type="predicted"/>
<dbReference type="InterPro" id="IPR032466">
    <property type="entry name" value="Metal_Hydrolase"/>
</dbReference>
<dbReference type="AlphaFoldDB" id="A0A9X7Z6U2"/>
<dbReference type="KEGG" id="afx:JZ786_19475"/>